<organism evidence="2 3">
    <name type="scientific">Candidatus Sulfuritelmatomonas gaucii</name>
    <dbReference type="NCBI Taxonomy" id="2043161"/>
    <lineage>
        <taxon>Bacteria</taxon>
        <taxon>Pseudomonadati</taxon>
        <taxon>Acidobacteriota</taxon>
        <taxon>Terriglobia</taxon>
        <taxon>Terriglobales</taxon>
        <taxon>Acidobacteriaceae</taxon>
        <taxon>Candidatus Sulfuritelmatomonas</taxon>
    </lineage>
</organism>
<keyword evidence="1" id="KW-0472">Membrane</keyword>
<protein>
    <submittedName>
        <fullName evidence="2">Uncharacterized protein</fullName>
    </submittedName>
</protein>
<keyword evidence="1" id="KW-0812">Transmembrane</keyword>
<keyword evidence="1" id="KW-1133">Transmembrane helix</keyword>
<evidence type="ECO:0000313" key="3">
    <source>
        <dbReference type="Proteomes" id="UP000239735"/>
    </source>
</evidence>
<dbReference type="EMBL" id="OKRB01000077">
    <property type="protein sequence ID" value="SPE19137.1"/>
    <property type="molecule type" value="Genomic_DNA"/>
</dbReference>
<sequence length="212" mass="23150">MSGAFNFYYMLNNGTDVKAMLAYTATDTVGRTIGGTAGKFAGAAGGLLLFGPAGAIVVGVLGAIGGAAAARRLVVKGRQLFVAEEDARVRAAARRVAEGAADAMPGKIQAWVLKSELMRDSLAGSHANQAKVQFAMSHRMSEHIDYWSCKRTELQKLATNLNREPKDLFERLFILIRRTGIHAHHIQDPLMDLGTNMREYEAECKRFRTTHL</sequence>
<name>A0A2N9L762_9BACT</name>
<dbReference type="AlphaFoldDB" id="A0A2N9L762"/>
<accession>A0A2N9L762</accession>
<gene>
    <name evidence="2" type="ORF">SBA5_210001</name>
</gene>
<reference evidence="3" key="1">
    <citation type="submission" date="2018-02" db="EMBL/GenBank/DDBJ databases">
        <authorList>
            <person name="Hausmann B."/>
        </authorList>
    </citation>
    <scope>NUCLEOTIDE SEQUENCE [LARGE SCALE GENOMIC DNA]</scope>
    <source>
        <strain evidence="3">Peat soil MAG SbA5</strain>
    </source>
</reference>
<dbReference type="Proteomes" id="UP000239735">
    <property type="component" value="Unassembled WGS sequence"/>
</dbReference>
<evidence type="ECO:0000256" key="1">
    <source>
        <dbReference type="SAM" id="Phobius"/>
    </source>
</evidence>
<evidence type="ECO:0000313" key="2">
    <source>
        <dbReference type="EMBL" id="SPE19137.1"/>
    </source>
</evidence>
<proteinExistence type="predicted"/>
<feature type="transmembrane region" description="Helical" evidence="1">
    <location>
        <begin position="47"/>
        <end position="70"/>
    </location>
</feature>